<dbReference type="HOGENOM" id="CLU_2055723_0_0_1"/>
<feature type="signal peptide" evidence="1">
    <location>
        <begin position="1"/>
        <end position="28"/>
    </location>
</feature>
<keyword evidence="1" id="KW-0732">Signal</keyword>
<evidence type="ECO:0000256" key="1">
    <source>
        <dbReference type="SAM" id="SignalP"/>
    </source>
</evidence>
<accession>J3LPG9</accession>
<protein>
    <submittedName>
        <fullName evidence="2">Uncharacterized protein</fullName>
    </submittedName>
</protein>
<dbReference type="Proteomes" id="UP000006038">
    <property type="component" value="Chromosome 3"/>
</dbReference>
<reference evidence="2" key="2">
    <citation type="submission" date="2013-04" db="UniProtKB">
        <authorList>
            <consortium name="EnsemblPlants"/>
        </authorList>
    </citation>
    <scope>IDENTIFICATION</scope>
</reference>
<proteinExistence type="predicted"/>
<dbReference type="Gramene" id="OB03G29450.1">
    <property type="protein sequence ID" value="OB03G29450.1"/>
    <property type="gene ID" value="OB03G29450"/>
</dbReference>
<reference evidence="2" key="1">
    <citation type="journal article" date="2013" name="Nat. Commun.">
        <title>Whole-genome sequencing of Oryza brachyantha reveals mechanisms underlying Oryza genome evolution.</title>
        <authorList>
            <person name="Chen J."/>
            <person name="Huang Q."/>
            <person name="Gao D."/>
            <person name="Wang J."/>
            <person name="Lang Y."/>
            <person name="Liu T."/>
            <person name="Li B."/>
            <person name="Bai Z."/>
            <person name="Luis Goicoechea J."/>
            <person name="Liang C."/>
            <person name="Chen C."/>
            <person name="Zhang W."/>
            <person name="Sun S."/>
            <person name="Liao Y."/>
            <person name="Zhang X."/>
            <person name="Yang L."/>
            <person name="Song C."/>
            <person name="Wang M."/>
            <person name="Shi J."/>
            <person name="Liu G."/>
            <person name="Liu J."/>
            <person name="Zhou H."/>
            <person name="Zhou W."/>
            <person name="Yu Q."/>
            <person name="An N."/>
            <person name="Chen Y."/>
            <person name="Cai Q."/>
            <person name="Wang B."/>
            <person name="Liu B."/>
            <person name="Min J."/>
            <person name="Huang Y."/>
            <person name="Wu H."/>
            <person name="Li Z."/>
            <person name="Zhang Y."/>
            <person name="Yin Y."/>
            <person name="Song W."/>
            <person name="Jiang J."/>
            <person name="Jackson S.A."/>
            <person name="Wing R.A."/>
            <person name="Wang J."/>
            <person name="Chen M."/>
        </authorList>
    </citation>
    <scope>NUCLEOTIDE SEQUENCE [LARGE SCALE GENOMIC DNA]</scope>
    <source>
        <strain evidence="2">cv. IRGC 101232</strain>
    </source>
</reference>
<dbReference type="AlphaFoldDB" id="J3LPG9"/>
<evidence type="ECO:0000313" key="3">
    <source>
        <dbReference type="Proteomes" id="UP000006038"/>
    </source>
</evidence>
<name>J3LPG9_ORYBR</name>
<keyword evidence="3" id="KW-1185">Reference proteome</keyword>
<organism evidence="2">
    <name type="scientific">Oryza brachyantha</name>
    <name type="common">malo sina</name>
    <dbReference type="NCBI Taxonomy" id="4533"/>
    <lineage>
        <taxon>Eukaryota</taxon>
        <taxon>Viridiplantae</taxon>
        <taxon>Streptophyta</taxon>
        <taxon>Embryophyta</taxon>
        <taxon>Tracheophyta</taxon>
        <taxon>Spermatophyta</taxon>
        <taxon>Magnoliopsida</taxon>
        <taxon>Liliopsida</taxon>
        <taxon>Poales</taxon>
        <taxon>Poaceae</taxon>
        <taxon>BOP clade</taxon>
        <taxon>Oryzoideae</taxon>
        <taxon>Oryzeae</taxon>
        <taxon>Oryzinae</taxon>
        <taxon>Oryza</taxon>
    </lineage>
</organism>
<feature type="chain" id="PRO_5003774089" evidence="1">
    <location>
        <begin position="29"/>
        <end position="120"/>
    </location>
</feature>
<sequence length="120" mass="12744">VPPRTASRRAGRTILLSLLLCLLHGVRAASAAVVVTSRTGDGSELWVTSKSARRRTCSCGITGARGVRVAGEAMVDCPLAAGRLGSVRRQARQLLRGRPYGCQPEAARLDMAAEGRPHLR</sequence>
<evidence type="ECO:0000313" key="2">
    <source>
        <dbReference type="EnsemblPlants" id="OB03G29450.1"/>
    </source>
</evidence>
<dbReference type="EnsemblPlants" id="OB03G29450.1">
    <property type="protein sequence ID" value="OB03G29450.1"/>
    <property type="gene ID" value="OB03G29450"/>
</dbReference>